<feature type="domain" description="Peptidase S9 prolyl oligopeptidase catalytic" evidence="13">
    <location>
        <begin position="486"/>
        <end position="693"/>
    </location>
</feature>
<feature type="domain" description="Acylamino-acid-releasing enzyme N-terminal" evidence="14">
    <location>
        <begin position="19"/>
        <end position="427"/>
    </location>
</feature>
<dbReference type="Gene3D" id="3.40.50.1820">
    <property type="entry name" value="alpha/beta hydrolase"/>
    <property type="match status" value="1"/>
</dbReference>
<keyword evidence="8" id="KW-0378">Hydrolase</keyword>
<dbReference type="InterPro" id="IPR029058">
    <property type="entry name" value="AB_hydrolase_fold"/>
</dbReference>
<dbReference type="PANTHER" id="PTHR42776:SF16">
    <property type="entry name" value="ACYLAMINO-ACID-RELEASING ENZYME"/>
    <property type="match status" value="1"/>
</dbReference>
<dbReference type="Gene3D" id="2.120.10.30">
    <property type="entry name" value="TolB, C-terminal domain"/>
    <property type="match status" value="1"/>
</dbReference>
<dbReference type="SUPFAM" id="SSF53474">
    <property type="entry name" value="alpha/beta-Hydrolases"/>
    <property type="match status" value="1"/>
</dbReference>
<dbReference type="GO" id="GO:0008242">
    <property type="term" value="F:omega peptidase activity"/>
    <property type="evidence" value="ECO:0007669"/>
    <property type="project" value="UniProtKB-EC"/>
</dbReference>
<comment type="catalytic activity">
    <reaction evidence="1">
        <text>Cleavage of an N-acetyl or N-formyl amino acid from the N-terminus of a polypeptide.</text>
        <dbReference type="EC" id="3.4.19.1"/>
    </reaction>
</comment>
<dbReference type="EC" id="3.4.19.1" evidence="5"/>
<dbReference type="Pfam" id="PF19283">
    <property type="entry name" value="APEH_N"/>
    <property type="match status" value="1"/>
</dbReference>
<dbReference type="Pfam" id="PF00326">
    <property type="entry name" value="Peptidase_S9"/>
    <property type="match status" value="1"/>
</dbReference>
<dbReference type="InterPro" id="IPR001375">
    <property type="entry name" value="Peptidase_S9_cat"/>
</dbReference>
<dbReference type="GO" id="GO:0004252">
    <property type="term" value="F:serine-type endopeptidase activity"/>
    <property type="evidence" value="ECO:0007669"/>
    <property type="project" value="InterPro"/>
</dbReference>
<dbReference type="FunFam" id="2.120.10.30:FF:000189">
    <property type="entry name" value="Acylaminoacyl-peptide hydrolase"/>
    <property type="match status" value="1"/>
</dbReference>
<evidence type="ECO:0000256" key="7">
    <source>
        <dbReference type="ARBA" id="ARBA00022490"/>
    </source>
</evidence>
<evidence type="ECO:0000313" key="15">
    <source>
        <dbReference type="EMBL" id="KAA8590983.1"/>
    </source>
</evidence>
<evidence type="ECO:0000256" key="2">
    <source>
        <dbReference type="ARBA" id="ARBA00004496"/>
    </source>
</evidence>
<keyword evidence="7" id="KW-0963">Cytoplasm</keyword>
<comment type="caution">
    <text evidence="15">The sequence shown here is derived from an EMBL/GenBank/DDBJ whole genome shotgun (WGS) entry which is preliminary data.</text>
</comment>
<evidence type="ECO:0000256" key="9">
    <source>
        <dbReference type="ARBA" id="ARBA00022990"/>
    </source>
</evidence>
<dbReference type="Proteomes" id="UP000327493">
    <property type="component" value="Chromosome 7"/>
</dbReference>
<gene>
    <name evidence="15" type="ORF">FQN60_001926</name>
</gene>
<name>A0A5J5DCE0_9PERO</name>
<comment type="function">
    <text evidence="12">This enzyme catalyzes the hydrolysis of the N-terminal peptide bond of an N-acetylated peptide to generate an N-acetylated amino acid and a peptide with a free N-terminus. It preferentially cleaves off Ac-Ala, Ac-Met and Ac-Ser. Also, involved in the degradation of oxidized and glycated proteins.</text>
</comment>
<dbReference type="EMBL" id="VOFY01000007">
    <property type="protein sequence ID" value="KAA8590983.1"/>
    <property type="molecule type" value="Genomic_DNA"/>
</dbReference>
<proteinExistence type="inferred from homology"/>
<keyword evidence="9" id="KW-0007">Acetylation</keyword>
<comment type="similarity">
    <text evidence="3">Belongs to the peptidase S9C family.</text>
</comment>
<evidence type="ECO:0000256" key="3">
    <source>
        <dbReference type="ARBA" id="ARBA00010040"/>
    </source>
</evidence>
<dbReference type="GO" id="GO:0005737">
    <property type="term" value="C:cytoplasm"/>
    <property type="evidence" value="ECO:0007669"/>
    <property type="project" value="UniProtKB-SubCell"/>
</dbReference>
<dbReference type="InterPro" id="IPR011042">
    <property type="entry name" value="6-blade_b-propeller_TolB-like"/>
</dbReference>
<evidence type="ECO:0000256" key="8">
    <source>
        <dbReference type="ARBA" id="ARBA00022801"/>
    </source>
</evidence>
<dbReference type="PROSITE" id="PS00708">
    <property type="entry name" value="PRO_ENDOPEP_SER"/>
    <property type="match status" value="1"/>
</dbReference>
<dbReference type="FunFam" id="3.40.50.1820:FF:000043">
    <property type="entry name" value="acylamino-acid-releasing enzyme"/>
    <property type="match status" value="1"/>
</dbReference>
<evidence type="ECO:0000256" key="4">
    <source>
        <dbReference type="ARBA" id="ARBA00011881"/>
    </source>
</evidence>
<evidence type="ECO:0000256" key="1">
    <source>
        <dbReference type="ARBA" id="ARBA00000721"/>
    </source>
</evidence>
<protein>
    <recommendedName>
        <fullName evidence="6">Acylamino-acid-releasing enzyme</fullName>
        <ecNumber evidence="5">3.4.19.1</ecNumber>
    </recommendedName>
    <alternativeName>
        <fullName evidence="11">Acyl-peptide hydrolase</fullName>
    </alternativeName>
    <alternativeName>
        <fullName evidence="10">Acylaminoacyl-peptidase</fullName>
    </alternativeName>
</protein>
<evidence type="ECO:0000259" key="13">
    <source>
        <dbReference type="Pfam" id="PF00326"/>
    </source>
</evidence>
<dbReference type="SUPFAM" id="SSF82171">
    <property type="entry name" value="DPP6 N-terminal domain-like"/>
    <property type="match status" value="1"/>
</dbReference>
<comment type="subunit">
    <text evidence="4">Homotetramer.</text>
</comment>
<comment type="subcellular location">
    <subcellularLocation>
        <location evidence="2">Cytoplasm</location>
    </subcellularLocation>
</comment>
<dbReference type="InterPro" id="IPR002471">
    <property type="entry name" value="Pept_S9_AS"/>
</dbReference>
<keyword evidence="16" id="KW-1185">Reference proteome</keyword>
<reference evidence="15 16" key="1">
    <citation type="submission" date="2019-08" db="EMBL/GenBank/DDBJ databases">
        <title>A chromosome-level genome assembly, high-density linkage maps, and genome scans reveal the genomic architecture of hybrid incompatibilities underlying speciation via character displacement in darters (Percidae: Etheostominae).</title>
        <authorList>
            <person name="Moran R.L."/>
            <person name="Catchen J.M."/>
            <person name="Fuller R.C."/>
        </authorList>
    </citation>
    <scope>NUCLEOTIDE SEQUENCE [LARGE SCALE GENOMIC DNA]</scope>
    <source>
        <strain evidence="15">EspeVRDwgs_2016</strain>
        <tissue evidence="15">Muscle</tissue>
    </source>
</reference>
<evidence type="ECO:0000259" key="14">
    <source>
        <dbReference type="Pfam" id="PF19283"/>
    </source>
</evidence>
<dbReference type="GO" id="GO:0006508">
    <property type="term" value="P:proteolysis"/>
    <property type="evidence" value="ECO:0007669"/>
    <property type="project" value="InterPro"/>
</dbReference>
<evidence type="ECO:0000256" key="6">
    <source>
        <dbReference type="ARBA" id="ARBA00018421"/>
    </source>
</evidence>
<evidence type="ECO:0000256" key="5">
    <source>
        <dbReference type="ARBA" id="ARBA00012917"/>
    </source>
</evidence>
<accession>A0A5J5DCE0</accession>
<evidence type="ECO:0000256" key="11">
    <source>
        <dbReference type="ARBA" id="ARBA00032596"/>
    </source>
</evidence>
<evidence type="ECO:0000256" key="12">
    <source>
        <dbReference type="ARBA" id="ARBA00045885"/>
    </source>
</evidence>
<dbReference type="PANTHER" id="PTHR42776">
    <property type="entry name" value="SERINE PEPTIDASE S9 FAMILY MEMBER"/>
    <property type="match status" value="1"/>
</dbReference>
<evidence type="ECO:0000256" key="10">
    <source>
        <dbReference type="ARBA" id="ARBA00032284"/>
    </source>
</evidence>
<sequence>MKSQMMTNPEEIARLYRELSLFPSLSRADVGPVVTSQYGGKYSNIYTEWSQRDLDRNENVKFCRQYIVFHDDKSVVYSGASGNCTEIKGEVLSKDSPSGEMKAVVRECTVKGEDKQFLEIWCKNIKGKSINLTALKKHGKVYEDEQFGCLIWSHSETHLLYVAERKRPKAESFFQTDSPELSSIGDEEETMRVEKKEAVKGEQFVFHEDWGEALVSKSCPVLCVLDIEGDNVSVLEGVPENISPGQAFWAPGDTGVVFVGWWHEPFRLGLKYCPNRRSSLFYVDLTGGKCEQLTSGISAVCSPRLSPDQCRIVYLECSVYGPHMQCSRYDWYTKKTSVVVDVVKRPREDGFTGIYSSQLSPQCWSADSQRIIVSCPQRSRKDLLMVDTSTGSITSLTSKSDVGSWCLLNIERDLMVVSCSSPNCPPKAGIPSSQGFSGGSGLAGLDFEALLVKPKEIKDGVKLPLIVTPHGGPHSVIVADWLLSSSVLCRMGFAILLVNYRGSIGYGQDNILSLPGNVGTQDVKDVQFAVESVLKGDRFDMHKVAVSGGSHGGFLACHLIGQYPGFYKACVARNPVTNLASMIGSTDIPDWCMVEAGYDYSTDCLPDPAVWEQMLEKSPIKHVSQVQTPVLLTIGEDDKRVPNKQGMEYYRALKAKQIPVRLLWYPGNNHSLSKVDAESDGFMNIALWIIQHLCQ</sequence>
<dbReference type="AlphaFoldDB" id="A0A5J5DCE0"/>
<evidence type="ECO:0000313" key="16">
    <source>
        <dbReference type="Proteomes" id="UP000327493"/>
    </source>
</evidence>
<organism evidence="15 16">
    <name type="scientific">Etheostoma spectabile</name>
    <name type="common">orangethroat darter</name>
    <dbReference type="NCBI Taxonomy" id="54343"/>
    <lineage>
        <taxon>Eukaryota</taxon>
        <taxon>Metazoa</taxon>
        <taxon>Chordata</taxon>
        <taxon>Craniata</taxon>
        <taxon>Vertebrata</taxon>
        <taxon>Euteleostomi</taxon>
        <taxon>Actinopterygii</taxon>
        <taxon>Neopterygii</taxon>
        <taxon>Teleostei</taxon>
        <taxon>Neoteleostei</taxon>
        <taxon>Acanthomorphata</taxon>
        <taxon>Eupercaria</taxon>
        <taxon>Perciformes</taxon>
        <taxon>Percoidei</taxon>
        <taxon>Percidae</taxon>
        <taxon>Etheostomatinae</taxon>
        <taxon>Etheostoma</taxon>
    </lineage>
</organism>
<dbReference type="InterPro" id="IPR045550">
    <property type="entry name" value="AARE_N"/>
</dbReference>